<feature type="repeat" description="TPR" evidence="3">
    <location>
        <begin position="391"/>
        <end position="424"/>
    </location>
</feature>
<feature type="signal peptide" evidence="4">
    <location>
        <begin position="1"/>
        <end position="22"/>
    </location>
</feature>
<feature type="repeat" description="TPR" evidence="3">
    <location>
        <begin position="460"/>
        <end position="493"/>
    </location>
</feature>
<organism evidence="5 6">
    <name type="scientific">Donghicola eburneus</name>
    <dbReference type="NCBI Taxonomy" id="393278"/>
    <lineage>
        <taxon>Bacteria</taxon>
        <taxon>Pseudomonadati</taxon>
        <taxon>Pseudomonadota</taxon>
        <taxon>Alphaproteobacteria</taxon>
        <taxon>Rhodobacterales</taxon>
        <taxon>Roseobacteraceae</taxon>
        <taxon>Donghicola</taxon>
    </lineage>
</organism>
<dbReference type="PROSITE" id="PS50005">
    <property type="entry name" value="TPR"/>
    <property type="match status" value="3"/>
</dbReference>
<keyword evidence="4" id="KW-0732">Signal</keyword>
<dbReference type="InterPro" id="IPR019734">
    <property type="entry name" value="TPR_rpt"/>
</dbReference>
<reference evidence="6" key="1">
    <citation type="submission" date="2016-09" db="EMBL/GenBank/DDBJ databases">
        <authorList>
            <person name="Wibberg D."/>
        </authorList>
    </citation>
    <scope>NUCLEOTIDE SEQUENCE [LARGE SCALE GENOMIC DNA]</scope>
</reference>
<keyword evidence="6" id="KW-1185">Reference proteome</keyword>
<dbReference type="InterPro" id="IPR051685">
    <property type="entry name" value="Ycf3/AcsC/BcsC/TPR_MFPF"/>
</dbReference>
<proteinExistence type="predicted"/>
<feature type="repeat" description="TPR" evidence="3">
    <location>
        <begin position="353"/>
        <end position="386"/>
    </location>
</feature>
<evidence type="ECO:0000256" key="2">
    <source>
        <dbReference type="ARBA" id="ARBA00022803"/>
    </source>
</evidence>
<name>A0A1M4N210_9RHOB</name>
<dbReference type="AlphaFoldDB" id="A0A1M4N210"/>
<evidence type="ECO:0000256" key="4">
    <source>
        <dbReference type="SAM" id="SignalP"/>
    </source>
</evidence>
<evidence type="ECO:0000313" key="5">
    <source>
        <dbReference type="EMBL" id="SCM68892.1"/>
    </source>
</evidence>
<dbReference type="SMART" id="SM00028">
    <property type="entry name" value="TPR"/>
    <property type="match status" value="7"/>
</dbReference>
<dbReference type="Gene3D" id="1.25.40.10">
    <property type="entry name" value="Tetratricopeptide repeat domain"/>
    <property type="match status" value="2"/>
</dbReference>
<dbReference type="PANTHER" id="PTHR44943">
    <property type="entry name" value="CELLULOSE SYNTHASE OPERON PROTEIN C"/>
    <property type="match status" value="1"/>
</dbReference>
<dbReference type="SUPFAM" id="SSF48452">
    <property type="entry name" value="TPR-like"/>
    <property type="match status" value="3"/>
</dbReference>
<feature type="chain" id="PRO_5009906746" evidence="4">
    <location>
        <begin position="23"/>
        <end position="559"/>
    </location>
</feature>
<dbReference type="PANTHER" id="PTHR44943:SF5">
    <property type="entry name" value="BLL7697 PROTEIN"/>
    <property type="match status" value="1"/>
</dbReference>
<dbReference type="PROSITE" id="PS50293">
    <property type="entry name" value="TPR_REGION"/>
    <property type="match status" value="1"/>
</dbReference>
<keyword evidence="2 3" id="KW-0802">TPR repeat</keyword>
<evidence type="ECO:0000256" key="1">
    <source>
        <dbReference type="ARBA" id="ARBA00022737"/>
    </source>
</evidence>
<accession>A0A1M4N210</accession>
<evidence type="ECO:0000256" key="3">
    <source>
        <dbReference type="PROSITE-ProRule" id="PRU00339"/>
    </source>
</evidence>
<protein>
    <submittedName>
        <fullName evidence="5">Uncharacterized protein</fullName>
    </submittedName>
</protein>
<dbReference type="Proteomes" id="UP000184085">
    <property type="component" value="Unassembled WGS sequence"/>
</dbReference>
<dbReference type="RefSeq" id="WP_072707918.1">
    <property type="nucleotide sequence ID" value="NZ_FMJB01000061.1"/>
</dbReference>
<keyword evidence="1" id="KW-0677">Repeat</keyword>
<sequence>MSPLRPFVLAAAFACAGLPALAQGVSGAYLAGRVAETDRNFSEAANRFAEALVMDKENPQIMQGLVGANIALGEVDLIAPVAQDMANLGVGSQLAHMALIAHAAKTEDWGTVVTMIEDERGVGPLVDGLSRAWALVGQGEMGAALEAFDAVSQEEGLNSFGLYHKALALALVGDFEGSQDIFAGRLQITRRGAMANIEVLSQLDRNDEAIEMIDATFGPELDPALRRMKEQMAAGERLPFTHVGNATDGLAEVYFAVASALEGEAGPDYTLLYSRIAEYLRPDHVDATLLSADLLDVMGRYDLAEATYREVPETDPSYHAAELGRADALRSAGKEDAAIEVLQSLSKTHSELPVVHLTLGDFYRADERYAEAVKAYDKAISLYEDPQDARWFAYYTRGIAYERLGEWDNAEADFRKALELSPGQPQVLNYLGYSLVEMGTKLDEALGMIEQAVATSPNSGHIVDSLGWVLFQLGRYEEAAAQLERAAELMPVDPIVNDHLGDGYWAVGRKIEARFQWHRALSFDPEEEDAERIRRKLEVGLDQVLADEGADPIKVANGD</sequence>
<dbReference type="InterPro" id="IPR011990">
    <property type="entry name" value="TPR-like_helical_dom_sf"/>
</dbReference>
<gene>
    <name evidence="5" type="ORF">KARMA_3122</name>
</gene>
<dbReference type="Pfam" id="PF13432">
    <property type="entry name" value="TPR_16"/>
    <property type="match status" value="2"/>
</dbReference>
<dbReference type="Pfam" id="PF13424">
    <property type="entry name" value="TPR_12"/>
    <property type="match status" value="1"/>
</dbReference>
<evidence type="ECO:0000313" key="6">
    <source>
        <dbReference type="Proteomes" id="UP000184085"/>
    </source>
</evidence>
<dbReference type="EMBL" id="FMJB01000061">
    <property type="protein sequence ID" value="SCM68892.1"/>
    <property type="molecule type" value="Genomic_DNA"/>
</dbReference>